<dbReference type="GO" id="GO:0016462">
    <property type="term" value="F:pyrophosphatase activity"/>
    <property type="evidence" value="ECO:0007669"/>
    <property type="project" value="TreeGrafter"/>
</dbReference>
<dbReference type="AlphaFoldDB" id="A0A1G5RRR2"/>
<dbReference type="InterPro" id="IPR050273">
    <property type="entry name" value="GppA/Ppx_hydrolase"/>
</dbReference>
<sequence length="307" mass="32925">MDKVSIIDMGSNSIRLLLAELNDGKLVGAEKLLRMTRLGAGVDQDGVLRQDTMDATIEAILEFKNLAADGGYVLLGAFATSAVREAGNGEAFAKRVERETGVTVEVVSGDEEAALGFQGVLAGLARPGRVLVIDIGGGSAELILGDPGGIFKKVSLPMGAVRMTERWLKSDPPAAQEMESLRADVLAQLEPWRYFAADFQPAAAVGIGGTATTLGAIELEMEAYDRERIQGFELSAQALDRMILRLAGMTLDYRRQVPGLQPKRADIIVAGALVLETILKFFDMNGYSVSDYDNLEGLLVSKGYLKL</sequence>
<organism evidence="3 4">
    <name type="scientific">Acidaminobacter hydrogenoformans DSM 2784</name>
    <dbReference type="NCBI Taxonomy" id="1120920"/>
    <lineage>
        <taxon>Bacteria</taxon>
        <taxon>Bacillati</taxon>
        <taxon>Bacillota</taxon>
        <taxon>Clostridia</taxon>
        <taxon>Peptostreptococcales</taxon>
        <taxon>Acidaminobacteraceae</taxon>
        <taxon>Acidaminobacter</taxon>
    </lineage>
</organism>
<dbReference type="SUPFAM" id="SSF53067">
    <property type="entry name" value="Actin-like ATPase domain"/>
    <property type="match status" value="2"/>
</dbReference>
<dbReference type="Pfam" id="PF02541">
    <property type="entry name" value="Ppx-GppA"/>
    <property type="match status" value="1"/>
</dbReference>
<evidence type="ECO:0000313" key="3">
    <source>
        <dbReference type="EMBL" id="SCZ76121.1"/>
    </source>
</evidence>
<dbReference type="STRING" id="1120920.SAMN03080599_00079"/>
<protein>
    <submittedName>
        <fullName evidence="3">Exopolyphosphatase / guanosine-5'-triphosphate,3'-diphosphate pyrophosphatase</fullName>
    </submittedName>
</protein>
<dbReference type="OrthoDB" id="9807195at2"/>
<dbReference type="EMBL" id="FMWL01000001">
    <property type="protein sequence ID" value="SCZ76121.1"/>
    <property type="molecule type" value="Genomic_DNA"/>
</dbReference>
<reference evidence="3 4" key="1">
    <citation type="submission" date="2016-10" db="EMBL/GenBank/DDBJ databases">
        <authorList>
            <person name="de Groot N.N."/>
        </authorList>
    </citation>
    <scope>NUCLEOTIDE SEQUENCE [LARGE SCALE GENOMIC DNA]</scope>
    <source>
        <strain evidence="3 4">DSM 2784</strain>
    </source>
</reference>
<dbReference type="Gene3D" id="3.30.420.150">
    <property type="entry name" value="Exopolyphosphatase. Domain 2"/>
    <property type="match status" value="1"/>
</dbReference>
<evidence type="ECO:0000313" key="4">
    <source>
        <dbReference type="Proteomes" id="UP000199208"/>
    </source>
</evidence>
<dbReference type="Proteomes" id="UP000199208">
    <property type="component" value="Unassembled WGS sequence"/>
</dbReference>
<name>A0A1G5RRR2_9FIRM</name>
<evidence type="ECO:0000256" key="1">
    <source>
        <dbReference type="ARBA" id="ARBA00007125"/>
    </source>
</evidence>
<feature type="domain" description="Ppx/GppA phosphatase N-terminal" evidence="2">
    <location>
        <begin position="32"/>
        <end position="302"/>
    </location>
</feature>
<evidence type="ECO:0000259" key="2">
    <source>
        <dbReference type="Pfam" id="PF02541"/>
    </source>
</evidence>
<keyword evidence="4" id="KW-1185">Reference proteome</keyword>
<dbReference type="PANTHER" id="PTHR30005:SF0">
    <property type="entry name" value="RETROGRADE REGULATION PROTEIN 2"/>
    <property type="match status" value="1"/>
</dbReference>
<dbReference type="InterPro" id="IPR043129">
    <property type="entry name" value="ATPase_NBD"/>
</dbReference>
<gene>
    <name evidence="3" type="ORF">SAMN03080599_00079</name>
</gene>
<dbReference type="CDD" id="cd24054">
    <property type="entry name" value="ASKHA_NBD_AaPPX-GppA_MtPPX2-like"/>
    <property type="match status" value="1"/>
</dbReference>
<dbReference type="RefSeq" id="WP_092588906.1">
    <property type="nucleotide sequence ID" value="NZ_FMWL01000001.1"/>
</dbReference>
<dbReference type="PANTHER" id="PTHR30005">
    <property type="entry name" value="EXOPOLYPHOSPHATASE"/>
    <property type="match status" value="1"/>
</dbReference>
<proteinExistence type="inferred from homology"/>
<dbReference type="InterPro" id="IPR003695">
    <property type="entry name" value="Ppx_GppA_N"/>
</dbReference>
<comment type="similarity">
    <text evidence="1">Belongs to the GppA/Ppx family.</text>
</comment>
<accession>A0A1G5RRR2</accession>
<dbReference type="Gene3D" id="3.30.420.40">
    <property type="match status" value="1"/>
</dbReference>